<feature type="region of interest" description="Disordered" evidence="1">
    <location>
        <begin position="81"/>
        <end position="114"/>
    </location>
</feature>
<dbReference type="EMBL" id="GEEE01004566">
    <property type="protein sequence ID" value="JAP58659.1"/>
    <property type="molecule type" value="Transcribed_RNA"/>
</dbReference>
<sequence>MSVPSAQSPVDASLQDYATPFAIAVKGYYPRRQEDCEVNVNDHLCLLKRLDRNHYWALNRQTNYTGRVPADVLDIIVPLPDPELAKEPTSPPTSPTAEPPNPVRQPAVPNTLPSEQTWREPLLPRFSPLPKTLTVANTPETVSIDELTEKLVCLNFLWLFW</sequence>
<dbReference type="InterPro" id="IPR036028">
    <property type="entry name" value="SH3-like_dom_sf"/>
</dbReference>
<feature type="compositionally biased region" description="Pro residues" evidence="1">
    <location>
        <begin position="89"/>
        <end position="103"/>
    </location>
</feature>
<evidence type="ECO:0000313" key="2">
    <source>
        <dbReference type="EMBL" id="JAP52219.1"/>
    </source>
</evidence>
<accession>A0A0X3PKD8</accession>
<organism evidence="2">
    <name type="scientific">Schistocephalus solidus</name>
    <name type="common">Tapeworm</name>
    <dbReference type="NCBI Taxonomy" id="70667"/>
    <lineage>
        <taxon>Eukaryota</taxon>
        <taxon>Metazoa</taxon>
        <taxon>Spiralia</taxon>
        <taxon>Lophotrochozoa</taxon>
        <taxon>Platyhelminthes</taxon>
        <taxon>Cestoda</taxon>
        <taxon>Eucestoda</taxon>
        <taxon>Diphyllobothriidea</taxon>
        <taxon>Diphyllobothriidae</taxon>
        <taxon>Schistocephalus</taxon>
    </lineage>
</organism>
<evidence type="ECO:0008006" key="3">
    <source>
        <dbReference type="Google" id="ProtNLM"/>
    </source>
</evidence>
<name>A0A0X3PKD8_SCHSO</name>
<dbReference type="EMBL" id="GEEE01008691">
    <property type="protein sequence ID" value="JAP54534.1"/>
    <property type="molecule type" value="Transcribed_RNA"/>
</dbReference>
<proteinExistence type="predicted"/>
<dbReference type="AlphaFoldDB" id="A0A0X3PKD8"/>
<reference evidence="2" key="1">
    <citation type="submission" date="2016-01" db="EMBL/GenBank/DDBJ databases">
        <title>Reference transcriptome for the parasite Schistocephalus solidus: insights into the molecular evolution of parasitism.</title>
        <authorList>
            <person name="Hebert F.O."/>
            <person name="Grambauer S."/>
            <person name="Barber I."/>
            <person name="Landry C.R."/>
            <person name="Aubin-Horth N."/>
        </authorList>
    </citation>
    <scope>NUCLEOTIDE SEQUENCE</scope>
</reference>
<dbReference type="EMBL" id="GEEE01011006">
    <property type="protein sequence ID" value="JAP52219.1"/>
    <property type="molecule type" value="Transcribed_RNA"/>
</dbReference>
<dbReference type="SUPFAM" id="SSF50044">
    <property type="entry name" value="SH3-domain"/>
    <property type="match status" value="1"/>
</dbReference>
<protein>
    <recommendedName>
        <fullName evidence="3">SH3 domain-containing protein</fullName>
    </recommendedName>
</protein>
<gene>
    <name evidence="2" type="ORF">TR160111</name>
</gene>
<evidence type="ECO:0000256" key="1">
    <source>
        <dbReference type="SAM" id="MobiDB-lite"/>
    </source>
</evidence>